<dbReference type="Proteomes" id="UP001319080">
    <property type="component" value="Unassembled WGS sequence"/>
</dbReference>
<name>A0AAP2GSW0_9BACT</name>
<dbReference type="RefSeq" id="WP_254087778.1">
    <property type="nucleotide sequence ID" value="NZ_JAHESE010000054.1"/>
</dbReference>
<dbReference type="InterPro" id="IPR029044">
    <property type="entry name" value="Nucleotide-diphossugar_trans"/>
</dbReference>
<dbReference type="CDD" id="cd02518">
    <property type="entry name" value="GT2_SpsF"/>
    <property type="match status" value="1"/>
</dbReference>
<dbReference type="SUPFAM" id="SSF53448">
    <property type="entry name" value="Nucleotide-diphospho-sugar transferases"/>
    <property type="match status" value="1"/>
</dbReference>
<comment type="caution">
    <text evidence="1">The sequence shown here is derived from an EMBL/GenBank/DDBJ whole genome shotgun (WGS) entry which is preliminary data.</text>
</comment>
<keyword evidence="2" id="KW-1185">Reference proteome</keyword>
<dbReference type="AlphaFoldDB" id="A0AAP2GSW0"/>
<dbReference type="InterPro" id="IPR003329">
    <property type="entry name" value="Cytidylyl_trans"/>
</dbReference>
<reference evidence="1 2" key="1">
    <citation type="submission" date="2021-05" db="EMBL/GenBank/DDBJ databases">
        <title>A Polyphasic approach of four new species of the genus Ohtaekwangia: Ohtaekwangia histidinii sp. nov., Ohtaekwangia cretensis sp. nov., Ohtaekwangia indiensis sp. nov., Ohtaekwangia reichenbachii sp. nov. from diverse environment.</title>
        <authorList>
            <person name="Octaviana S."/>
        </authorList>
    </citation>
    <scope>NUCLEOTIDE SEQUENCE [LARGE SCALE GENOMIC DNA]</scope>
    <source>
        <strain evidence="1 2">PWU5</strain>
    </source>
</reference>
<dbReference type="EMBL" id="JAHESE010000054">
    <property type="protein sequence ID" value="MBT1712211.1"/>
    <property type="molecule type" value="Genomic_DNA"/>
</dbReference>
<protein>
    <submittedName>
        <fullName evidence="1">Glycosyltransferase family protein</fullName>
    </submittedName>
</protein>
<organism evidence="1 2">
    <name type="scientific">Dawidia cretensis</name>
    <dbReference type="NCBI Taxonomy" id="2782350"/>
    <lineage>
        <taxon>Bacteria</taxon>
        <taxon>Pseudomonadati</taxon>
        <taxon>Bacteroidota</taxon>
        <taxon>Cytophagia</taxon>
        <taxon>Cytophagales</taxon>
        <taxon>Chryseotaleaceae</taxon>
        <taxon>Dawidia</taxon>
    </lineage>
</organism>
<evidence type="ECO:0000313" key="1">
    <source>
        <dbReference type="EMBL" id="MBT1712211.1"/>
    </source>
</evidence>
<gene>
    <name evidence="1" type="ORF">KK062_28475</name>
</gene>
<dbReference type="PANTHER" id="PTHR42866">
    <property type="entry name" value="3-DEOXY-MANNO-OCTULOSONATE CYTIDYLYLTRANSFERASE"/>
    <property type="match status" value="1"/>
</dbReference>
<evidence type="ECO:0000313" key="2">
    <source>
        <dbReference type="Proteomes" id="UP001319080"/>
    </source>
</evidence>
<sequence length="252" mass="28635">MKIVAVTQARTSSTRLPAKVLMKIGNDTLLELHLKRILKSKKIDQLVVATTTNPEDVAIADIAKGLGLEFYRGDVDDVLDRFYRAVENKDADYIVRLTSDCPLIDAELIDKVIQKAIDEKLDYCSNVLAPSYPDGQDVEVFRFAALKKAWTEATKKSEREHVTPYIWGNSSYKGGTLFQSDNFSEGYDFEGLRMTIDEQRDFDLIEQLIDRVGTGETWLTYANFLTKNDDIRNINQTITRNEGYTKSINNES</sequence>
<accession>A0AAP2GSW0</accession>
<dbReference type="Gene3D" id="3.90.550.10">
    <property type="entry name" value="Spore Coat Polysaccharide Biosynthesis Protein SpsA, Chain A"/>
    <property type="match status" value="1"/>
</dbReference>
<dbReference type="Pfam" id="PF02348">
    <property type="entry name" value="CTP_transf_3"/>
    <property type="match status" value="1"/>
</dbReference>
<dbReference type="GO" id="GO:0005829">
    <property type="term" value="C:cytosol"/>
    <property type="evidence" value="ECO:0007669"/>
    <property type="project" value="TreeGrafter"/>
</dbReference>
<proteinExistence type="predicted"/>
<dbReference type="PANTHER" id="PTHR42866:SF1">
    <property type="entry name" value="SPORE COAT POLYSACCHARIDE BIOSYNTHESIS PROTEIN SPSF"/>
    <property type="match status" value="1"/>
</dbReference>